<keyword evidence="3" id="KW-1185">Reference proteome</keyword>
<dbReference type="Pfam" id="PF00057">
    <property type="entry name" value="Ldl_recept_a"/>
    <property type="match status" value="1"/>
</dbReference>
<name>A0A3M6UVK9_POCDA</name>
<keyword evidence="1" id="KW-1015">Disulfide bond</keyword>
<dbReference type="CDD" id="cd00112">
    <property type="entry name" value="LDLa"/>
    <property type="match status" value="1"/>
</dbReference>
<comment type="caution">
    <text evidence="2">The sequence shown here is derived from an EMBL/GenBank/DDBJ whole genome shotgun (WGS) entry which is preliminary data.</text>
</comment>
<protein>
    <submittedName>
        <fullName evidence="2">Uncharacterized protein</fullName>
    </submittedName>
</protein>
<dbReference type="EMBL" id="RCHS01000623">
    <property type="protein sequence ID" value="RMX57660.1"/>
    <property type="molecule type" value="Genomic_DNA"/>
</dbReference>
<accession>A0A3M6UVK9</accession>
<sequence>MECLLSRHLRLVNDAALRPSHKRPLPLVKIIVFISVKTESDTTLIFFSVFTFLISAYQRGNLFKCKEGNIFIRDTHRCNGIHECPDASDETGCDNGIEL</sequence>
<evidence type="ECO:0000313" key="2">
    <source>
        <dbReference type="EMBL" id="RMX57660.1"/>
    </source>
</evidence>
<dbReference type="Gene3D" id="4.10.400.10">
    <property type="entry name" value="Low-density Lipoprotein Receptor"/>
    <property type="match status" value="1"/>
</dbReference>
<reference evidence="2 3" key="1">
    <citation type="journal article" date="2018" name="Sci. Rep.">
        <title>Comparative analysis of the Pocillopora damicornis genome highlights role of immune system in coral evolution.</title>
        <authorList>
            <person name="Cunning R."/>
            <person name="Bay R.A."/>
            <person name="Gillette P."/>
            <person name="Baker A.C."/>
            <person name="Traylor-Knowles N."/>
        </authorList>
    </citation>
    <scope>NUCLEOTIDE SEQUENCE [LARGE SCALE GENOMIC DNA]</scope>
    <source>
        <strain evidence="2">RSMAS</strain>
        <tissue evidence="2">Whole animal</tissue>
    </source>
</reference>
<dbReference type="Proteomes" id="UP000275408">
    <property type="component" value="Unassembled WGS sequence"/>
</dbReference>
<proteinExistence type="predicted"/>
<evidence type="ECO:0000256" key="1">
    <source>
        <dbReference type="ARBA" id="ARBA00023157"/>
    </source>
</evidence>
<dbReference type="InterPro" id="IPR002172">
    <property type="entry name" value="LDrepeatLR_classA_rpt"/>
</dbReference>
<organism evidence="2 3">
    <name type="scientific">Pocillopora damicornis</name>
    <name type="common">Cauliflower coral</name>
    <name type="synonym">Millepora damicornis</name>
    <dbReference type="NCBI Taxonomy" id="46731"/>
    <lineage>
        <taxon>Eukaryota</taxon>
        <taxon>Metazoa</taxon>
        <taxon>Cnidaria</taxon>
        <taxon>Anthozoa</taxon>
        <taxon>Hexacorallia</taxon>
        <taxon>Scleractinia</taxon>
        <taxon>Astrocoeniina</taxon>
        <taxon>Pocilloporidae</taxon>
        <taxon>Pocillopora</taxon>
    </lineage>
</organism>
<dbReference type="OrthoDB" id="5986145at2759"/>
<dbReference type="SUPFAM" id="SSF57424">
    <property type="entry name" value="LDL receptor-like module"/>
    <property type="match status" value="1"/>
</dbReference>
<dbReference type="AlphaFoldDB" id="A0A3M6UVK9"/>
<evidence type="ECO:0000313" key="3">
    <source>
        <dbReference type="Proteomes" id="UP000275408"/>
    </source>
</evidence>
<dbReference type="InterPro" id="IPR036055">
    <property type="entry name" value="LDL_receptor-like_sf"/>
</dbReference>
<gene>
    <name evidence="2" type="ORF">pdam_00005018</name>
</gene>